<keyword evidence="3" id="KW-1185">Reference proteome</keyword>
<dbReference type="Gene3D" id="3.40.50.1820">
    <property type="entry name" value="alpha/beta hydrolase"/>
    <property type="match status" value="1"/>
</dbReference>
<name>V7B3Y2_PHAVU</name>
<feature type="transmembrane region" description="Helical" evidence="1">
    <location>
        <begin position="156"/>
        <end position="178"/>
    </location>
</feature>
<sequence length="198" mass="22102">MTWPRPCRDLRRLCRDSRDQRSLADGRPILPLMLKPSGAITVPANSGGAPGAFGGGITITVGLHLAEVGDRVFGRGRDEEEATFEVKMDEGGRSRQRESFGYIIGIDLHFKVTTQDDYILNLPRIRVGELRGTLALLQYGLYMVTKTFISKYMSSILLLMLAINVMLWLQNSITWLLLPSKNSLAFLLADNGFDVWVV</sequence>
<evidence type="ECO:0000313" key="3">
    <source>
        <dbReference type="Proteomes" id="UP000000226"/>
    </source>
</evidence>
<dbReference type="InterPro" id="IPR029058">
    <property type="entry name" value="AB_hydrolase_fold"/>
</dbReference>
<keyword evidence="1" id="KW-0472">Membrane</keyword>
<proteinExistence type="predicted"/>
<dbReference type="OrthoDB" id="9974421at2759"/>
<gene>
    <name evidence="2" type="ORF">PHAVU_008G127300g</name>
</gene>
<organism evidence="2 3">
    <name type="scientific">Phaseolus vulgaris</name>
    <name type="common">Kidney bean</name>
    <name type="synonym">French bean</name>
    <dbReference type="NCBI Taxonomy" id="3885"/>
    <lineage>
        <taxon>Eukaryota</taxon>
        <taxon>Viridiplantae</taxon>
        <taxon>Streptophyta</taxon>
        <taxon>Embryophyta</taxon>
        <taxon>Tracheophyta</taxon>
        <taxon>Spermatophyta</taxon>
        <taxon>Magnoliopsida</taxon>
        <taxon>eudicotyledons</taxon>
        <taxon>Gunneridae</taxon>
        <taxon>Pentapetalae</taxon>
        <taxon>rosids</taxon>
        <taxon>fabids</taxon>
        <taxon>Fabales</taxon>
        <taxon>Fabaceae</taxon>
        <taxon>Papilionoideae</taxon>
        <taxon>50 kb inversion clade</taxon>
        <taxon>NPAAA clade</taxon>
        <taxon>indigoferoid/millettioid clade</taxon>
        <taxon>Phaseoleae</taxon>
        <taxon>Phaseolus</taxon>
    </lineage>
</organism>
<keyword evidence="1" id="KW-1133">Transmembrane helix</keyword>
<dbReference type="AlphaFoldDB" id="V7B3Y2"/>
<accession>V7B3Y2</accession>
<dbReference type="Proteomes" id="UP000000226">
    <property type="component" value="Chromosome 8"/>
</dbReference>
<dbReference type="STRING" id="3885.V7B3Y2"/>
<protein>
    <submittedName>
        <fullName evidence="2">Uncharacterized protein</fullName>
    </submittedName>
</protein>
<dbReference type="Gramene" id="ESW12612">
    <property type="protein sequence ID" value="ESW12612"/>
    <property type="gene ID" value="PHAVU_008G127300g"/>
</dbReference>
<reference evidence="3" key="1">
    <citation type="journal article" date="2014" name="Nat. Genet.">
        <title>A reference genome for common bean and genome-wide analysis of dual domestications.</title>
        <authorList>
            <person name="Schmutz J."/>
            <person name="McClean P.E."/>
            <person name="Mamidi S."/>
            <person name="Wu G.A."/>
            <person name="Cannon S.B."/>
            <person name="Grimwood J."/>
            <person name="Jenkins J."/>
            <person name="Shu S."/>
            <person name="Song Q."/>
            <person name="Chavarro C."/>
            <person name="Torres-Torres M."/>
            <person name="Geffroy V."/>
            <person name="Moghaddam S.M."/>
            <person name="Gao D."/>
            <person name="Abernathy B."/>
            <person name="Barry K."/>
            <person name="Blair M."/>
            <person name="Brick M.A."/>
            <person name="Chovatia M."/>
            <person name="Gepts P."/>
            <person name="Goodstein D.M."/>
            <person name="Gonzales M."/>
            <person name="Hellsten U."/>
            <person name="Hyten D.L."/>
            <person name="Jia G."/>
            <person name="Kelly J.D."/>
            <person name="Kudrna D."/>
            <person name="Lee R."/>
            <person name="Richard M.M."/>
            <person name="Miklas P.N."/>
            <person name="Osorno J.M."/>
            <person name="Rodrigues J."/>
            <person name="Thareau V."/>
            <person name="Urrea C.A."/>
            <person name="Wang M."/>
            <person name="Yu Y."/>
            <person name="Zhang M."/>
            <person name="Wing R.A."/>
            <person name="Cregan P.B."/>
            <person name="Rokhsar D.S."/>
            <person name="Jackson S.A."/>
        </authorList>
    </citation>
    <scope>NUCLEOTIDE SEQUENCE [LARGE SCALE GENOMIC DNA]</scope>
    <source>
        <strain evidence="3">cv. G19833</strain>
    </source>
</reference>
<evidence type="ECO:0000256" key="1">
    <source>
        <dbReference type="SAM" id="Phobius"/>
    </source>
</evidence>
<dbReference type="PANTHER" id="PTHR11005">
    <property type="entry name" value="LYSOSOMAL ACID LIPASE-RELATED"/>
    <property type="match status" value="1"/>
</dbReference>
<evidence type="ECO:0000313" key="2">
    <source>
        <dbReference type="EMBL" id="ESW12612.1"/>
    </source>
</evidence>
<dbReference type="EMBL" id="CM002295">
    <property type="protein sequence ID" value="ESW12612.1"/>
    <property type="molecule type" value="Genomic_DNA"/>
</dbReference>
<keyword evidence="1" id="KW-0812">Transmembrane</keyword>